<dbReference type="SUPFAM" id="SSF52374">
    <property type="entry name" value="Nucleotidylyl transferase"/>
    <property type="match status" value="1"/>
</dbReference>
<evidence type="ECO:0000256" key="2">
    <source>
        <dbReference type="ARBA" id="ARBA00022598"/>
    </source>
</evidence>
<gene>
    <name evidence="11" type="primary">ileS</name>
    <name evidence="16" type="ORF">DFO77_12477</name>
</gene>
<dbReference type="Gene3D" id="3.90.740.10">
    <property type="entry name" value="Valyl/Leucyl/Isoleucyl-tRNA synthetase, editing domain"/>
    <property type="match status" value="1"/>
</dbReference>
<dbReference type="Proteomes" id="UP000252733">
    <property type="component" value="Unassembled WGS sequence"/>
</dbReference>
<dbReference type="GO" id="GO:0002161">
    <property type="term" value="F:aminoacyl-tRNA deacylase activity"/>
    <property type="evidence" value="ECO:0007669"/>
    <property type="project" value="InterPro"/>
</dbReference>
<evidence type="ECO:0000256" key="11">
    <source>
        <dbReference type="HAMAP-Rule" id="MF_02003"/>
    </source>
</evidence>
<feature type="region of interest" description="Disordered" evidence="12">
    <location>
        <begin position="635"/>
        <end position="669"/>
    </location>
</feature>
<dbReference type="CDD" id="cd01038">
    <property type="entry name" value="Endonuclease_DUF559"/>
    <property type="match status" value="1"/>
</dbReference>
<dbReference type="InterPro" id="IPR047216">
    <property type="entry name" value="Endonuclease_DUF559_bact"/>
</dbReference>
<dbReference type="InterPro" id="IPR002300">
    <property type="entry name" value="aa-tRNA-synth_Ia"/>
</dbReference>
<dbReference type="InterPro" id="IPR009080">
    <property type="entry name" value="tRNAsynth_Ia_anticodon-bd"/>
</dbReference>
<dbReference type="GO" id="GO:0005737">
    <property type="term" value="C:cytoplasm"/>
    <property type="evidence" value="ECO:0007669"/>
    <property type="project" value="UniProtKB-SubCell"/>
</dbReference>
<feature type="short sequence motif" description="'HIGH' region" evidence="11">
    <location>
        <begin position="50"/>
        <end position="60"/>
    </location>
</feature>
<dbReference type="RefSeq" id="WP_114437756.1">
    <property type="nucleotide sequence ID" value="NZ_QPIZ01000024.1"/>
</dbReference>
<comment type="domain">
    <text evidence="11">IleRS has two distinct active sites: one for aminoacylation and one for editing. The misactivated valine is translocated from the active site to the editing site, which sterically excludes the correctly activated isoleucine. The single editing site contains two valyl binding pockets, one specific for each substrate (Val-AMP or Val-tRNA(Ile)).</text>
</comment>
<dbReference type="SUPFAM" id="SSF52980">
    <property type="entry name" value="Restriction endonuclease-like"/>
    <property type="match status" value="1"/>
</dbReference>
<protein>
    <recommendedName>
        <fullName evidence="11">Isoleucine--tRNA ligase</fullName>
        <ecNumber evidence="11">6.1.1.5</ecNumber>
    </recommendedName>
    <alternativeName>
        <fullName evidence="11">Isoleucyl-tRNA synthetase</fullName>
        <shortName evidence="11">IleRS</shortName>
    </alternativeName>
</protein>
<keyword evidence="4 11" id="KW-0547">Nucleotide-binding</keyword>
<evidence type="ECO:0000259" key="14">
    <source>
        <dbReference type="Pfam" id="PF04480"/>
    </source>
</evidence>
<feature type="domain" description="Methionyl/Valyl/Leucyl/Isoleucyl-tRNA synthetase anticodon-binding" evidence="15">
    <location>
        <begin position="950"/>
        <end position="1102"/>
    </location>
</feature>
<dbReference type="SUPFAM" id="SSF50677">
    <property type="entry name" value="ValRS/IleRS/LeuRS editing domain"/>
    <property type="match status" value="1"/>
</dbReference>
<evidence type="ECO:0000256" key="4">
    <source>
        <dbReference type="ARBA" id="ARBA00022741"/>
    </source>
</evidence>
<keyword evidence="2 11" id="KW-0436">Ligase</keyword>
<dbReference type="EC" id="6.1.1.5" evidence="11"/>
<reference evidence="16 17" key="1">
    <citation type="submission" date="2018-07" db="EMBL/GenBank/DDBJ databases">
        <title>Freshwater and sediment microbial communities from various areas in North America, analyzing microbe dynamics in response to fracking.</title>
        <authorList>
            <person name="Lamendella R."/>
        </authorList>
    </citation>
    <scope>NUCLEOTIDE SEQUENCE [LARGE SCALE GENOMIC DNA]</scope>
    <source>
        <strain evidence="16 17">160A</strain>
    </source>
</reference>
<comment type="function">
    <text evidence="9 11">Catalyzes the attachment of isoleucine to tRNA(Ile). As IleRS can inadvertently accommodate and process structurally similar amino acids such as valine, to avoid such errors it has two additional distinct tRNA(Ile)-dependent editing activities. One activity is designated as 'pretransfer' editing and involves the hydrolysis of activated Val-AMP. The other activity is designated 'posttransfer' editing and involves deacylation of mischarged Val-tRNA(Ile).</text>
</comment>
<keyword evidence="17" id="KW-1185">Reference proteome</keyword>
<dbReference type="InterPro" id="IPR023586">
    <property type="entry name" value="Ile-tRNA-ligase_type2"/>
</dbReference>
<comment type="caution">
    <text evidence="16">The sequence shown here is derived from an EMBL/GenBank/DDBJ whole genome shotgun (WGS) entry which is preliminary data.</text>
</comment>
<accession>A0A368UPG7</accession>
<name>A0A368UPG7_9BACT</name>
<dbReference type="Gene3D" id="3.40.50.620">
    <property type="entry name" value="HUPs"/>
    <property type="match status" value="3"/>
</dbReference>
<dbReference type="FunFam" id="3.40.50.620:FF:000205">
    <property type="entry name" value="Isoleucine--tRNA ligase"/>
    <property type="match status" value="1"/>
</dbReference>
<dbReference type="InterPro" id="IPR014729">
    <property type="entry name" value="Rossmann-like_a/b/a_fold"/>
</dbReference>
<evidence type="ECO:0000256" key="8">
    <source>
        <dbReference type="ARBA" id="ARBA00023146"/>
    </source>
</evidence>
<evidence type="ECO:0000259" key="13">
    <source>
        <dbReference type="Pfam" id="PF00133"/>
    </source>
</evidence>
<dbReference type="InterPro" id="IPR009008">
    <property type="entry name" value="Val/Leu/Ile-tRNA-synth_edit"/>
</dbReference>
<evidence type="ECO:0000256" key="12">
    <source>
        <dbReference type="SAM" id="MobiDB-lite"/>
    </source>
</evidence>
<dbReference type="GO" id="GO:0004822">
    <property type="term" value="F:isoleucine-tRNA ligase activity"/>
    <property type="evidence" value="ECO:0007669"/>
    <property type="project" value="UniProtKB-UniRule"/>
</dbReference>
<dbReference type="InterPro" id="IPR011335">
    <property type="entry name" value="Restrct_endonuc-II-like"/>
</dbReference>
<dbReference type="InterPro" id="IPR002301">
    <property type="entry name" value="Ile-tRNA-ligase"/>
</dbReference>
<dbReference type="Pfam" id="PF19302">
    <property type="entry name" value="DUF5915"/>
    <property type="match status" value="1"/>
</dbReference>
<feature type="domain" description="Aminoacyl-tRNA synthetase class Ia" evidence="13">
    <location>
        <begin position="20"/>
        <end position="632"/>
    </location>
</feature>
<comment type="subcellular location">
    <subcellularLocation>
        <location evidence="11">Cytoplasm</location>
    </subcellularLocation>
</comment>
<dbReference type="PANTHER" id="PTHR42780:SF1">
    <property type="entry name" value="ISOLEUCINE--TRNA LIGASE, CYTOPLASMIC"/>
    <property type="match status" value="1"/>
</dbReference>
<feature type="domain" description="Aminoacyl-tRNA synthetase class Ia" evidence="13">
    <location>
        <begin position="815"/>
        <end position="901"/>
    </location>
</feature>
<evidence type="ECO:0000256" key="10">
    <source>
        <dbReference type="ARBA" id="ARBA00048359"/>
    </source>
</evidence>
<dbReference type="GO" id="GO:0000049">
    <property type="term" value="F:tRNA binding"/>
    <property type="evidence" value="ECO:0007669"/>
    <property type="project" value="InterPro"/>
</dbReference>
<dbReference type="Gene3D" id="1.10.730.10">
    <property type="entry name" value="Isoleucyl-tRNA Synthetase, Domain 1"/>
    <property type="match status" value="1"/>
</dbReference>
<dbReference type="GO" id="GO:0006428">
    <property type="term" value="P:isoleucyl-tRNA aminoacylation"/>
    <property type="evidence" value="ECO:0007669"/>
    <property type="project" value="UniProtKB-UniRule"/>
</dbReference>
<evidence type="ECO:0000259" key="15">
    <source>
        <dbReference type="Pfam" id="PF08264"/>
    </source>
</evidence>
<evidence type="ECO:0000256" key="6">
    <source>
        <dbReference type="ARBA" id="ARBA00022840"/>
    </source>
</evidence>
<dbReference type="SUPFAM" id="SSF47323">
    <property type="entry name" value="Anticodon-binding domain of a subclass of class I aminoacyl-tRNA synthetases"/>
    <property type="match status" value="1"/>
</dbReference>
<keyword evidence="6 11" id="KW-0067">ATP-binding</keyword>
<dbReference type="PANTHER" id="PTHR42780">
    <property type="entry name" value="SOLEUCYL-TRNA SYNTHETASE"/>
    <property type="match status" value="1"/>
</dbReference>
<dbReference type="Pfam" id="PF04480">
    <property type="entry name" value="DUF559"/>
    <property type="match status" value="1"/>
</dbReference>
<sequence>MSKKFPEYKGLNLADVNREVLKEWEANKTFDKSLSSREGRPSFVFYEGPPSANGMPGIHHVMARTIKDIFCRFKTQQGYQVHRKAGWDTHGLPVELGVEKTLGITKEDIGKSISVAEYNEACRKDVMKYTDMWEDLTHKMGYWVDMDHPYITYDNRYIETLWWMLKELYKKGLLYKGYTIQPFSPAAGTGLSTHELNQPGCYRDVKDTTCTGQFKVVKNNESEFLFKDADADVFFLAWTTTPWTFPSNTALAVGSSIKYVRVRSFNPYTGEPLIAVVAKDLVNSFFNPKNAELSLADYTPGDKKIPFEILDEFDGQKLIGLRYEQLIPWVKPDGDAFRVIAGDFVTTEDGTGIVHIAPTFGADDNRVGKEAGIAPLLLLDKDGKQQPMVDRTGKFFLIKDLDPSFVKNNVDIDTYSEFSGRFVKNGYDEKLTDDDPSLDVDIAVMLKKENKAFKVEKYEHSYPHCWRTDKPVLYYPLDSWFIKTTAVRDKMMELNNTINWKPQSTGTGRFGKWLENLVDWNLSRSRYWGTPLPIWRTEDGSEEKCIGSVEELVNEIDRSVKAGFMDKNPFGSFNPGDFSDSNYNKIDLHRPYVDDVILVSETGKRMVRETDLIDVWFDSGAMPYAQMHYPFEGLPLAPSQGGGTRTETPNDSGEERPAYETGRPSTYNGLAGKMKEMRKEPTEAENVLWQQLRNKQVDECKFRRQHAIDQFIVDFVCLSKMVIVEVDGGYHEKADVKKADEQRTKILENLGYKVIRFSNEEVIGNTGSVIERIKNVLNTRKDFSDKSNPSSPLGGDLRGAGLPPLGGIEGGSLPFPADFIAEGVDQTRGWFFTLHALATMLFDSVAFKNIISNGLVLDKNGNKMSKRLGNAVDPFKTIDEHGSDPLRWYMITNAQPWDNLKFDLSGVDEVKRKFFGTLYNTYSFFALYANIDGFDGSEAEVPVAERPEIDRWIISLLNTLTKEVTDALENYEPTRAGRAIQNFVTENLSNWYVRLNRKRFWGGEMNRDKLAAYQTLYQALETVAMLAAPIAPFYADRLFTDLNKLSGRHSEESVHLAEFPAFDEAMMDKALEERMEYAQQISSMVLALRRKVNIKVRQPLQKVMLPVYDDRFEEQIEAVKDLVLTEVNIKEIEYLKDASGVLVKKIKPNFKTLGPRYGKMMKAISKAFAEMSQEDIAKFEQENNFTLVLDGETVELNREDAEIISEDIPGMLVANEGRITVALDINLTPELKAEGIARELINRIQNLRKDSGFEVTDKIVVNIQKNGVTDQSVNQHKEYIAAQTLAKEINLVDSCNSNDALSVELQEDVILLLEIEKV</sequence>
<comment type="cofactor">
    <cofactor evidence="11">
        <name>Zn(2+)</name>
        <dbReference type="ChEBI" id="CHEBI:29105"/>
    </cofactor>
</comment>
<comment type="catalytic activity">
    <reaction evidence="10 11">
        <text>tRNA(Ile) + L-isoleucine + ATP = L-isoleucyl-tRNA(Ile) + AMP + diphosphate</text>
        <dbReference type="Rhea" id="RHEA:11060"/>
        <dbReference type="Rhea" id="RHEA-COMP:9666"/>
        <dbReference type="Rhea" id="RHEA-COMP:9695"/>
        <dbReference type="ChEBI" id="CHEBI:30616"/>
        <dbReference type="ChEBI" id="CHEBI:33019"/>
        <dbReference type="ChEBI" id="CHEBI:58045"/>
        <dbReference type="ChEBI" id="CHEBI:78442"/>
        <dbReference type="ChEBI" id="CHEBI:78528"/>
        <dbReference type="ChEBI" id="CHEBI:456215"/>
        <dbReference type="EC" id="6.1.1.5"/>
    </reaction>
</comment>
<dbReference type="InterPro" id="IPR007569">
    <property type="entry name" value="DUF559"/>
</dbReference>
<evidence type="ECO:0000256" key="7">
    <source>
        <dbReference type="ARBA" id="ARBA00022917"/>
    </source>
</evidence>
<dbReference type="InterPro" id="IPR033709">
    <property type="entry name" value="Anticodon_Ile_ABEc"/>
</dbReference>
<evidence type="ECO:0000256" key="1">
    <source>
        <dbReference type="ARBA" id="ARBA00022490"/>
    </source>
</evidence>
<dbReference type="GO" id="GO:0008270">
    <property type="term" value="F:zinc ion binding"/>
    <property type="evidence" value="ECO:0007669"/>
    <property type="project" value="UniProtKB-UniRule"/>
</dbReference>
<evidence type="ECO:0000256" key="3">
    <source>
        <dbReference type="ARBA" id="ARBA00022723"/>
    </source>
</evidence>
<feature type="domain" description="DUF559" evidence="14">
    <location>
        <begin position="674"/>
        <end position="777"/>
    </location>
</feature>
<dbReference type="CDD" id="cd07961">
    <property type="entry name" value="Anticodon_Ia_Ile_ABEc"/>
    <property type="match status" value="1"/>
</dbReference>
<dbReference type="PRINTS" id="PR00984">
    <property type="entry name" value="TRNASYNTHILE"/>
</dbReference>
<dbReference type="Gene3D" id="3.40.960.10">
    <property type="entry name" value="VSR Endonuclease"/>
    <property type="match status" value="1"/>
</dbReference>
<organism evidence="16 17">
    <name type="scientific">Marinilabilia salmonicolor</name>
    <dbReference type="NCBI Taxonomy" id="989"/>
    <lineage>
        <taxon>Bacteria</taxon>
        <taxon>Pseudomonadati</taxon>
        <taxon>Bacteroidota</taxon>
        <taxon>Bacteroidia</taxon>
        <taxon>Marinilabiliales</taxon>
        <taxon>Marinilabiliaceae</taxon>
        <taxon>Marinilabilia</taxon>
    </lineage>
</organism>
<comment type="similarity">
    <text evidence="11">Belongs to the class-I aminoacyl-tRNA synthetase family. IleS type 2 subfamily.</text>
</comment>
<evidence type="ECO:0000256" key="9">
    <source>
        <dbReference type="ARBA" id="ARBA00025217"/>
    </source>
</evidence>
<evidence type="ECO:0000313" key="17">
    <source>
        <dbReference type="Proteomes" id="UP000252733"/>
    </source>
</evidence>
<dbReference type="GO" id="GO:0005524">
    <property type="term" value="F:ATP binding"/>
    <property type="evidence" value="ECO:0007669"/>
    <property type="project" value="UniProtKB-UniRule"/>
</dbReference>
<dbReference type="Pfam" id="PF08264">
    <property type="entry name" value="Anticodon_1"/>
    <property type="match status" value="1"/>
</dbReference>
<keyword evidence="1 11" id="KW-0963">Cytoplasm</keyword>
<dbReference type="Pfam" id="PF00133">
    <property type="entry name" value="tRNA-synt_1"/>
    <property type="match status" value="2"/>
</dbReference>
<keyword evidence="8 11" id="KW-0030">Aminoacyl-tRNA synthetase</keyword>
<dbReference type="NCBIfam" id="TIGR00392">
    <property type="entry name" value="ileS"/>
    <property type="match status" value="1"/>
</dbReference>
<keyword evidence="5 11" id="KW-0862">Zinc</keyword>
<keyword evidence="7 11" id="KW-0648">Protein biosynthesis</keyword>
<proteinExistence type="inferred from homology"/>
<feature type="binding site" evidence="11">
    <location>
        <position position="866"/>
    </location>
    <ligand>
        <name>ATP</name>
        <dbReference type="ChEBI" id="CHEBI:30616"/>
    </ligand>
</feature>
<comment type="subunit">
    <text evidence="11">Monomer.</text>
</comment>
<dbReference type="HAMAP" id="MF_02003">
    <property type="entry name" value="Ile_tRNA_synth_type2"/>
    <property type="match status" value="1"/>
</dbReference>
<keyword evidence="3 11" id="KW-0479">Metal-binding</keyword>
<feature type="short sequence motif" description="'KMSKS' region" evidence="11">
    <location>
        <begin position="863"/>
        <end position="867"/>
    </location>
</feature>
<evidence type="ECO:0000313" key="16">
    <source>
        <dbReference type="EMBL" id="RCW30065.1"/>
    </source>
</evidence>
<evidence type="ECO:0000256" key="5">
    <source>
        <dbReference type="ARBA" id="ARBA00022833"/>
    </source>
</evidence>
<dbReference type="InterPro" id="IPR013155">
    <property type="entry name" value="M/V/L/I-tRNA-synth_anticd-bd"/>
</dbReference>
<dbReference type="EMBL" id="QPIZ01000024">
    <property type="protein sequence ID" value="RCW30065.1"/>
    <property type="molecule type" value="Genomic_DNA"/>
</dbReference>